<dbReference type="InterPro" id="IPR050747">
    <property type="entry name" value="Mitochondrial_chaperone_BCS1"/>
</dbReference>
<organism evidence="8 9">
    <name type="scientific">Dioscorea cayennensis subsp. rotundata</name>
    <name type="common">White Guinea yam</name>
    <name type="synonym">Dioscorea rotundata</name>
    <dbReference type="NCBI Taxonomy" id="55577"/>
    <lineage>
        <taxon>Eukaryota</taxon>
        <taxon>Viridiplantae</taxon>
        <taxon>Streptophyta</taxon>
        <taxon>Embryophyta</taxon>
        <taxon>Tracheophyta</taxon>
        <taxon>Spermatophyta</taxon>
        <taxon>Magnoliopsida</taxon>
        <taxon>Liliopsida</taxon>
        <taxon>Dioscoreales</taxon>
        <taxon>Dioscoreaceae</taxon>
        <taxon>Dioscorea</taxon>
    </lineage>
</organism>
<keyword evidence="3" id="KW-0460">Magnesium</keyword>
<dbReference type="Gene3D" id="3.40.50.300">
    <property type="entry name" value="P-loop containing nucleotide triphosphate hydrolases"/>
    <property type="match status" value="1"/>
</dbReference>
<feature type="compositionally biased region" description="Acidic residues" evidence="6">
    <location>
        <begin position="475"/>
        <end position="494"/>
    </location>
</feature>
<protein>
    <submittedName>
        <fullName evidence="9">AAA-ATPase At3g50940-like</fullName>
    </submittedName>
</protein>
<dbReference type="InterPro" id="IPR003593">
    <property type="entry name" value="AAA+_ATPase"/>
</dbReference>
<evidence type="ECO:0000313" key="9">
    <source>
        <dbReference type="RefSeq" id="XP_039141317.1"/>
    </source>
</evidence>
<dbReference type="GO" id="GO:0006950">
    <property type="term" value="P:response to stress"/>
    <property type="evidence" value="ECO:0007669"/>
    <property type="project" value="UniProtKB-ARBA"/>
</dbReference>
<dbReference type="Gene3D" id="6.10.280.40">
    <property type="match status" value="1"/>
</dbReference>
<evidence type="ECO:0000313" key="8">
    <source>
        <dbReference type="Proteomes" id="UP001515500"/>
    </source>
</evidence>
<dbReference type="RefSeq" id="XP_039141317.1">
    <property type="nucleotide sequence ID" value="XM_039285383.1"/>
</dbReference>
<dbReference type="CDD" id="cd19510">
    <property type="entry name" value="RecA-like_BCS1"/>
    <property type="match status" value="1"/>
</dbReference>
<dbReference type="InterPro" id="IPR003960">
    <property type="entry name" value="ATPase_AAA_CS"/>
</dbReference>
<dbReference type="Pfam" id="PF25568">
    <property type="entry name" value="AAA_lid_At3g28540"/>
    <property type="match status" value="1"/>
</dbReference>
<feature type="region of interest" description="Disordered" evidence="6">
    <location>
        <begin position="443"/>
        <end position="494"/>
    </location>
</feature>
<gene>
    <name evidence="9" type="primary">LOC120278653</name>
</gene>
<dbReference type="SUPFAM" id="SSF52540">
    <property type="entry name" value="P-loop containing nucleoside triphosphate hydrolases"/>
    <property type="match status" value="1"/>
</dbReference>
<evidence type="ECO:0000256" key="5">
    <source>
        <dbReference type="RuleBase" id="RU003651"/>
    </source>
</evidence>
<dbReference type="Pfam" id="PF14363">
    <property type="entry name" value="AAA_assoc"/>
    <property type="match status" value="1"/>
</dbReference>
<feature type="domain" description="AAA+ ATPase" evidence="7">
    <location>
        <begin position="243"/>
        <end position="377"/>
    </location>
</feature>
<evidence type="ECO:0000259" key="7">
    <source>
        <dbReference type="SMART" id="SM00382"/>
    </source>
</evidence>
<keyword evidence="5" id="KW-0547">Nucleotide-binding</keyword>
<dbReference type="GO" id="GO:0005524">
    <property type="term" value="F:ATP binding"/>
    <property type="evidence" value="ECO:0007669"/>
    <property type="project" value="UniProtKB-KW"/>
</dbReference>
<keyword evidence="8" id="KW-1185">Reference proteome</keyword>
<sequence>MASNSKKSMSSSKGFLATTASIAASAMLARSLYYEFVPEEVRKSMFSQIKIFHNLLSREFSMVIHDKEGLTTNNVYKASMTYLSSLVSHSTQRVRVKQFDDDKSLVISLDSGQKIIDVFEGIQFKWCLYCSRNNVTSKDSDGNLSFMLSNSYSLELSCKKEHKDKALDVYLPWIMNWWNNTKNQNTILKLFLNSYEDWSSVNLHHPATFDTIAMDPELKRTIIDDLSKFKKGKDYYKSIGKTWKRGYLLYGPPGTGKSSLVAAIANFLNYNIYDLDLAQVQGNLQLKGLLIEMTNKSVIVIEDIDCSIPIKNRDSKDSYSYRPKVTLSGLLNFVDGLWSSCSEERIIIFTTNYKEQLDPALLRAGRMDMHIYMGYCSPSMFRTLVFNYHHIEHHSLFEQIEALIKDLEITPATISEHLLRSDDVDVALQELLKFLQLSKQEALDKENEKNKKNAGKKDDKKKKKKEKKNVKNDSDTDDNNDDDDSDTDDDDDDF</sequence>
<name>A0AB40CP69_DIOCR</name>
<dbReference type="PANTHER" id="PTHR23070">
    <property type="entry name" value="BCS1 AAA-TYPE ATPASE"/>
    <property type="match status" value="1"/>
</dbReference>
<proteinExistence type="inferred from homology"/>
<dbReference type="GO" id="GO:0016887">
    <property type="term" value="F:ATP hydrolysis activity"/>
    <property type="evidence" value="ECO:0007669"/>
    <property type="project" value="InterPro"/>
</dbReference>
<evidence type="ECO:0000256" key="4">
    <source>
        <dbReference type="ARBA" id="ARBA00049360"/>
    </source>
</evidence>
<dbReference type="InterPro" id="IPR003959">
    <property type="entry name" value="ATPase_AAA_core"/>
</dbReference>
<dbReference type="InterPro" id="IPR025753">
    <property type="entry name" value="AAA_N_dom"/>
</dbReference>
<dbReference type="AlphaFoldDB" id="A0AB40CP69"/>
<feature type="compositionally biased region" description="Basic and acidic residues" evidence="6">
    <location>
        <begin position="443"/>
        <end position="458"/>
    </location>
</feature>
<dbReference type="Proteomes" id="UP001515500">
    <property type="component" value="Chromosome 16"/>
</dbReference>
<dbReference type="PROSITE" id="PS00674">
    <property type="entry name" value="AAA"/>
    <property type="match status" value="1"/>
</dbReference>
<feature type="compositionally biased region" description="Basic residues" evidence="6">
    <location>
        <begin position="459"/>
        <end position="468"/>
    </location>
</feature>
<comment type="similarity">
    <text evidence="2">Belongs to the AAA ATPase family. BCS1 subfamily.</text>
</comment>
<dbReference type="SMART" id="SM00382">
    <property type="entry name" value="AAA"/>
    <property type="match status" value="1"/>
</dbReference>
<reference evidence="9" key="1">
    <citation type="submission" date="2025-08" db="UniProtKB">
        <authorList>
            <consortium name="RefSeq"/>
        </authorList>
    </citation>
    <scope>IDENTIFICATION</scope>
</reference>
<evidence type="ECO:0000256" key="6">
    <source>
        <dbReference type="SAM" id="MobiDB-lite"/>
    </source>
</evidence>
<dbReference type="InterPro" id="IPR058017">
    <property type="entry name" value="At3g28540-like_C"/>
</dbReference>
<dbReference type="Pfam" id="PF00004">
    <property type="entry name" value="AAA"/>
    <property type="match status" value="1"/>
</dbReference>
<evidence type="ECO:0000256" key="1">
    <source>
        <dbReference type="ARBA" id="ARBA00001946"/>
    </source>
</evidence>
<comment type="catalytic activity">
    <reaction evidence="4">
        <text>ATP + H2O = ADP + phosphate + H(+)</text>
        <dbReference type="Rhea" id="RHEA:13065"/>
        <dbReference type="ChEBI" id="CHEBI:15377"/>
        <dbReference type="ChEBI" id="CHEBI:15378"/>
        <dbReference type="ChEBI" id="CHEBI:30616"/>
        <dbReference type="ChEBI" id="CHEBI:43474"/>
        <dbReference type="ChEBI" id="CHEBI:456216"/>
    </reaction>
</comment>
<dbReference type="InterPro" id="IPR027417">
    <property type="entry name" value="P-loop_NTPase"/>
</dbReference>
<dbReference type="GeneID" id="120278653"/>
<comment type="cofactor">
    <cofactor evidence="1">
        <name>Mg(2+)</name>
        <dbReference type="ChEBI" id="CHEBI:18420"/>
    </cofactor>
</comment>
<keyword evidence="5" id="KW-0067">ATP-binding</keyword>
<evidence type="ECO:0000256" key="3">
    <source>
        <dbReference type="ARBA" id="ARBA00022842"/>
    </source>
</evidence>
<accession>A0AB40CP69</accession>
<evidence type="ECO:0000256" key="2">
    <source>
        <dbReference type="ARBA" id="ARBA00007448"/>
    </source>
</evidence>